<evidence type="ECO:0000313" key="2">
    <source>
        <dbReference type="Proteomes" id="UP000218231"/>
    </source>
</evidence>
<dbReference type="Proteomes" id="UP000218231">
    <property type="component" value="Unassembled WGS sequence"/>
</dbReference>
<organism evidence="1 2">
    <name type="scientific">Diploscapter pachys</name>
    <dbReference type="NCBI Taxonomy" id="2018661"/>
    <lineage>
        <taxon>Eukaryota</taxon>
        <taxon>Metazoa</taxon>
        <taxon>Ecdysozoa</taxon>
        <taxon>Nematoda</taxon>
        <taxon>Chromadorea</taxon>
        <taxon>Rhabditida</taxon>
        <taxon>Rhabditina</taxon>
        <taxon>Rhabditomorpha</taxon>
        <taxon>Rhabditoidea</taxon>
        <taxon>Rhabditidae</taxon>
        <taxon>Diploscapter</taxon>
    </lineage>
</organism>
<gene>
    <name evidence="1" type="ORF">WR25_00567</name>
</gene>
<protein>
    <submittedName>
        <fullName evidence="1">Uncharacterized protein</fullName>
    </submittedName>
</protein>
<accession>A0A2A2JJR0</accession>
<dbReference type="EMBL" id="LIAE01010390">
    <property type="protein sequence ID" value="PAV61986.1"/>
    <property type="molecule type" value="Genomic_DNA"/>
</dbReference>
<name>A0A2A2JJR0_9BILA</name>
<evidence type="ECO:0000313" key="1">
    <source>
        <dbReference type="EMBL" id="PAV61986.1"/>
    </source>
</evidence>
<proteinExistence type="predicted"/>
<dbReference type="AlphaFoldDB" id="A0A2A2JJR0"/>
<comment type="caution">
    <text evidence="1">The sequence shown here is derived from an EMBL/GenBank/DDBJ whole genome shotgun (WGS) entry which is preliminary data.</text>
</comment>
<reference evidence="1 2" key="1">
    <citation type="journal article" date="2017" name="Curr. Biol.">
        <title>Genome architecture and evolution of a unichromosomal asexual nematode.</title>
        <authorList>
            <person name="Fradin H."/>
            <person name="Zegar C."/>
            <person name="Gutwein M."/>
            <person name="Lucas J."/>
            <person name="Kovtun M."/>
            <person name="Corcoran D."/>
            <person name="Baugh L.R."/>
            <person name="Kiontke K."/>
            <person name="Gunsalus K."/>
            <person name="Fitch D.H."/>
            <person name="Piano F."/>
        </authorList>
    </citation>
    <scope>NUCLEOTIDE SEQUENCE [LARGE SCALE GENOMIC DNA]</scope>
    <source>
        <strain evidence="1">PF1309</strain>
    </source>
</reference>
<keyword evidence="2" id="KW-1185">Reference proteome</keyword>
<sequence length="134" mass="14471">MFRPKLLSYFDISTFVTWAAFSNNKHDNNDNNNVNFDINNNNNDDNSISMQFDCLLPNAIVYVPPAPAPPVPALLPGVIPPGAPIEIICTQIPIFGGYSWFIGLQGTCPNPPTCIPFGSLACLTPTMVAMVVTG</sequence>